<evidence type="ECO:0000256" key="13">
    <source>
        <dbReference type="ARBA" id="ARBA00023157"/>
    </source>
</evidence>
<keyword evidence="15" id="KW-0325">Glycoprotein</keyword>
<dbReference type="InterPro" id="IPR000719">
    <property type="entry name" value="Prot_kinase_dom"/>
</dbReference>
<keyword evidence="6" id="KW-0812">Transmembrane</keyword>
<evidence type="ECO:0000256" key="1">
    <source>
        <dbReference type="ARBA" id="ARBA00004479"/>
    </source>
</evidence>
<dbReference type="GO" id="GO:0005524">
    <property type="term" value="F:ATP binding"/>
    <property type="evidence" value="ECO:0007669"/>
    <property type="project" value="UniProtKB-UniRule"/>
</dbReference>
<keyword evidence="14 20" id="KW-0675">Receptor</keyword>
<evidence type="ECO:0000256" key="6">
    <source>
        <dbReference type="ARBA" id="ARBA00022692"/>
    </source>
</evidence>
<evidence type="ECO:0000256" key="4">
    <source>
        <dbReference type="ARBA" id="ARBA00022536"/>
    </source>
</evidence>
<gene>
    <name evidence="20" type="ORF">Cni_G15685</name>
</gene>
<reference evidence="20 21" key="1">
    <citation type="submission" date="2023-10" db="EMBL/GenBank/DDBJ databases">
        <title>Chromosome-scale genome assembly provides insights into flower coloration mechanisms of Canna indica.</title>
        <authorList>
            <person name="Li C."/>
        </authorList>
    </citation>
    <scope>NUCLEOTIDE SEQUENCE [LARGE SCALE GENOMIC DNA]</scope>
    <source>
        <tissue evidence="20">Flower</tissue>
    </source>
</reference>
<evidence type="ECO:0000256" key="11">
    <source>
        <dbReference type="ARBA" id="ARBA00022989"/>
    </source>
</evidence>
<dbReference type="FunFam" id="3.30.200.20:FF:000059">
    <property type="entry name" value="S-receptor-like serine/threonine-protein kinase"/>
    <property type="match status" value="1"/>
</dbReference>
<evidence type="ECO:0000256" key="10">
    <source>
        <dbReference type="ARBA" id="ARBA00022840"/>
    </source>
</evidence>
<evidence type="ECO:0000256" key="14">
    <source>
        <dbReference type="ARBA" id="ARBA00023170"/>
    </source>
</evidence>
<evidence type="ECO:0000256" key="9">
    <source>
        <dbReference type="ARBA" id="ARBA00022777"/>
    </source>
</evidence>
<protein>
    <recommendedName>
        <fullName evidence="2">non-specific serine/threonine protein kinase</fullName>
        <ecNumber evidence="2">2.7.11.1</ecNumber>
    </recommendedName>
</protein>
<organism evidence="20 21">
    <name type="scientific">Canna indica</name>
    <name type="common">Indian-shot</name>
    <dbReference type="NCBI Taxonomy" id="4628"/>
    <lineage>
        <taxon>Eukaryota</taxon>
        <taxon>Viridiplantae</taxon>
        <taxon>Streptophyta</taxon>
        <taxon>Embryophyta</taxon>
        <taxon>Tracheophyta</taxon>
        <taxon>Spermatophyta</taxon>
        <taxon>Magnoliopsida</taxon>
        <taxon>Liliopsida</taxon>
        <taxon>Zingiberales</taxon>
        <taxon>Cannaceae</taxon>
        <taxon>Canna</taxon>
    </lineage>
</organism>
<keyword evidence="4" id="KW-0245">EGF-like domain</keyword>
<feature type="domain" description="Protein kinase" evidence="19">
    <location>
        <begin position="67"/>
        <end position="134"/>
    </location>
</feature>
<evidence type="ECO:0000256" key="17">
    <source>
        <dbReference type="ARBA" id="ARBA00048679"/>
    </source>
</evidence>
<keyword evidence="7" id="KW-0732">Signal</keyword>
<keyword evidence="13" id="KW-1015">Disulfide bond</keyword>
<evidence type="ECO:0000256" key="8">
    <source>
        <dbReference type="ARBA" id="ARBA00022741"/>
    </source>
</evidence>
<dbReference type="InterPro" id="IPR017441">
    <property type="entry name" value="Protein_kinase_ATP_BS"/>
</dbReference>
<evidence type="ECO:0000256" key="16">
    <source>
        <dbReference type="ARBA" id="ARBA00047899"/>
    </source>
</evidence>
<keyword evidence="8 18" id="KW-0547">Nucleotide-binding</keyword>
<keyword evidence="5" id="KW-0808">Transferase</keyword>
<dbReference type="EC" id="2.7.11.1" evidence="2"/>
<keyword evidence="10 18" id="KW-0067">ATP-binding</keyword>
<proteinExistence type="predicted"/>
<dbReference type="PANTHER" id="PTHR47974">
    <property type="entry name" value="OS07G0415500 PROTEIN"/>
    <property type="match status" value="1"/>
</dbReference>
<dbReference type="SUPFAM" id="SSF56112">
    <property type="entry name" value="Protein kinase-like (PK-like)"/>
    <property type="match status" value="1"/>
</dbReference>
<keyword evidence="12" id="KW-0472">Membrane</keyword>
<dbReference type="PROSITE" id="PS50011">
    <property type="entry name" value="PROTEIN_KINASE_DOM"/>
    <property type="match status" value="1"/>
</dbReference>
<keyword evidence="9 20" id="KW-0418">Kinase</keyword>
<evidence type="ECO:0000256" key="12">
    <source>
        <dbReference type="ARBA" id="ARBA00023136"/>
    </source>
</evidence>
<name>A0AAQ3KET3_9LILI</name>
<evidence type="ECO:0000313" key="20">
    <source>
        <dbReference type="EMBL" id="WOL06949.1"/>
    </source>
</evidence>
<evidence type="ECO:0000259" key="19">
    <source>
        <dbReference type="PROSITE" id="PS50011"/>
    </source>
</evidence>
<keyword evidence="21" id="KW-1185">Reference proteome</keyword>
<dbReference type="PROSITE" id="PS00107">
    <property type="entry name" value="PROTEIN_KINASE_ATP"/>
    <property type="match status" value="1"/>
</dbReference>
<evidence type="ECO:0000256" key="3">
    <source>
        <dbReference type="ARBA" id="ARBA00022527"/>
    </source>
</evidence>
<evidence type="ECO:0000256" key="5">
    <source>
        <dbReference type="ARBA" id="ARBA00022679"/>
    </source>
</evidence>
<evidence type="ECO:0000256" key="18">
    <source>
        <dbReference type="PROSITE-ProRule" id="PRU10141"/>
    </source>
</evidence>
<dbReference type="GO" id="GO:0016020">
    <property type="term" value="C:membrane"/>
    <property type="evidence" value="ECO:0007669"/>
    <property type="project" value="UniProtKB-SubCell"/>
</dbReference>
<comment type="catalytic activity">
    <reaction evidence="17">
        <text>L-seryl-[protein] + ATP = O-phospho-L-seryl-[protein] + ADP + H(+)</text>
        <dbReference type="Rhea" id="RHEA:17989"/>
        <dbReference type="Rhea" id="RHEA-COMP:9863"/>
        <dbReference type="Rhea" id="RHEA-COMP:11604"/>
        <dbReference type="ChEBI" id="CHEBI:15378"/>
        <dbReference type="ChEBI" id="CHEBI:29999"/>
        <dbReference type="ChEBI" id="CHEBI:30616"/>
        <dbReference type="ChEBI" id="CHEBI:83421"/>
        <dbReference type="ChEBI" id="CHEBI:456216"/>
        <dbReference type="EC" id="2.7.11.1"/>
    </reaction>
</comment>
<evidence type="ECO:0000256" key="2">
    <source>
        <dbReference type="ARBA" id="ARBA00012513"/>
    </source>
</evidence>
<accession>A0AAQ3KET3</accession>
<evidence type="ECO:0000256" key="7">
    <source>
        <dbReference type="ARBA" id="ARBA00022729"/>
    </source>
</evidence>
<dbReference type="Proteomes" id="UP001327560">
    <property type="component" value="Chromosome 5"/>
</dbReference>
<dbReference type="Gene3D" id="3.30.200.20">
    <property type="entry name" value="Phosphorylase Kinase, domain 1"/>
    <property type="match status" value="1"/>
</dbReference>
<keyword evidence="3" id="KW-0723">Serine/threonine-protein kinase</keyword>
<dbReference type="InterPro" id="IPR011009">
    <property type="entry name" value="Kinase-like_dom_sf"/>
</dbReference>
<dbReference type="AlphaFoldDB" id="A0AAQ3KET3"/>
<sequence length="134" mass="15282">MIVKFKKQLAQLLQMGEGIRGPNGFTTTVSYQHLVRDLPSTQLEKAYTVISSQFRKFTYKELEKATKNFKEELGRGGSGVVYKGILDDERAAAVKKLEDVSQGEEEFQAELSLIGRIYHMNLVRMWGVLFTRFA</sequence>
<dbReference type="GO" id="GO:0004674">
    <property type="term" value="F:protein serine/threonine kinase activity"/>
    <property type="evidence" value="ECO:0007669"/>
    <property type="project" value="UniProtKB-KW"/>
</dbReference>
<feature type="binding site" evidence="18">
    <location>
        <position position="96"/>
    </location>
    <ligand>
        <name>ATP</name>
        <dbReference type="ChEBI" id="CHEBI:30616"/>
    </ligand>
</feature>
<evidence type="ECO:0000256" key="15">
    <source>
        <dbReference type="ARBA" id="ARBA00023180"/>
    </source>
</evidence>
<comment type="subcellular location">
    <subcellularLocation>
        <location evidence="1">Membrane</location>
        <topology evidence="1">Single-pass type I membrane protein</topology>
    </subcellularLocation>
</comment>
<dbReference type="Pfam" id="PF00069">
    <property type="entry name" value="Pkinase"/>
    <property type="match status" value="1"/>
</dbReference>
<dbReference type="EMBL" id="CP136894">
    <property type="protein sequence ID" value="WOL06949.1"/>
    <property type="molecule type" value="Genomic_DNA"/>
</dbReference>
<dbReference type="PANTHER" id="PTHR47974:SF4">
    <property type="entry name" value="RECEPTOR-LIKE SERINE_THREONINE-PROTEIN KINASE"/>
    <property type="match status" value="1"/>
</dbReference>
<evidence type="ECO:0000313" key="21">
    <source>
        <dbReference type="Proteomes" id="UP001327560"/>
    </source>
</evidence>
<keyword evidence="11" id="KW-1133">Transmembrane helix</keyword>
<comment type="catalytic activity">
    <reaction evidence="16">
        <text>L-threonyl-[protein] + ATP = O-phospho-L-threonyl-[protein] + ADP + H(+)</text>
        <dbReference type="Rhea" id="RHEA:46608"/>
        <dbReference type="Rhea" id="RHEA-COMP:11060"/>
        <dbReference type="Rhea" id="RHEA-COMP:11605"/>
        <dbReference type="ChEBI" id="CHEBI:15378"/>
        <dbReference type="ChEBI" id="CHEBI:30013"/>
        <dbReference type="ChEBI" id="CHEBI:30616"/>
        <dbReference type="ChEBI" id="CHEBI:61977"/>
        <dbReference type="ChEBI" id="CHEBI:456216"/>
        <dbReference type="EC" id="2.7.11.1"/>
    </reaction>
</comment>